<dbReference type="Pfam" id="PF02031">
    <property type="entry name" value="Peptidase_M7"/>
    <property type="match status" value="1"/>
</dbReference>
<keyword evidence="17" id="KW-1185">Reference proteome</keyword>
<dbReference type="NCBIfam" id="NF033628">
    <property type="entry name" value="snapalysin"/>
    <property type="match status" value="1"/>
</dbReference>
<keyword evidence="10 14" id="KW-0378">Hydrolase</keyword>
<evidence type="ECO:0000256" key="8">
    <source>
        <dbReference type="ARBA" id="ARBA00022670"/>
    </source>
</evidence>
<evidence type="ECO:0000256" key="2">
    <source>
        <dbReference type="ARBA" id="ARBA00001947"/>
    </source>
</evidence>
<keyword evidence="7 14" id="KW-0964">Secreted</keyword>
<evidence type="ECO:0000256" key="1">
    <source>
        <dbReference type="ARBA" id="ARBA00000612"/>
    </source>
</evidence>
<accession>A0ABS3X3G6</accession>
<evidence type="ECO:0000256" key="14">
    <source>
        <dbReference type="PIRNR" id="PIRNR016573"/>
    </source>
</evidence>
<keyword evidence="8 14" id="KW-0645">Protease</keyword>
<evidence type="ECO:0000256" key="12">
    <source>
        <dbReference type="ARBA" id="ARBA00023049"/>
    </source>
</evidence>
<dbReference type="PIRSF" id="PIRSF016573">
    <property type="entry name" value="Peptidase_M7"/>
    <property type="match status" value="1"/>
</dbReference>
<dbReference type="PRINTS" id="PR00787">
    <property type="entry name" value="NEUTRALPTASE"/>
</dbReference>
<comment type="subcellular location">
    <subcellularLocation>
        <location evidence="3 14">Secreted</location>
    </subcellularLocation>
</comment>
<organism evidence="16 17">
    <name type="scientific">Streptomyces spirodelae</name>
    <dbReference type="NCBI Taxonomy" id="2812904"/>
    <lineage>
        <taxon>Bacteria</taxon>
        <taxon>Bacillati</taxon>
        <taxon>Actinomycetota</taxon>
        <taxon>Actinomycetes</taxon>
        <taxon>Kitasatosporales</taxon>
        <taxon>Streptomycetaceae</taxon>
        <taxon>Streptomyces</taxon>
    </lineage>
</organism>
<feature type="region of interest" description="Disordered" evidence="15">
    <location>
        <begin position="34"/>
        <end position="59"/>
    </location>
</feature>
<dbReference type="Proteomes" id="UP001518976">
    <property type="component" value="Unassembled WGS sequence"/>
</dbReference>
<feature type="chain" id="PRO_5045015233" description="Extracellular small neutral protease" evidence="14">
    <location>
        <begin position="30"/>
        <end position="230"/>
    </location>
</feature>
<evidence type="ECO:0000256" key="15">
    <source>
        <dbReference type="SAM" id="MobiDB-lite"/>
    </source>
</evidence>
<dbReference type="GO" id="GO:0016787">
    <property type="term" value="F:hydrolase activity"/>
    <property type="evidence" value="ECO:0007669"/>
    <property type="project" value="UniProtKB-KW"/>
</dbReference>
<dbReference type="EMBL" id="JAFFZN010000046">
    <property type="protein sequence ID" value="MBO8189917.1"/>
    <property type="molecule type" value="Genomic_DNA"/>
</dbReference>
<sequence>MRYRRSALSAALGLGVTVALGVGAAPATAAAPASQAAHSSTSPHSTTAGSSSTQGFTGEKQRDNEKFFKFIVKEALKKQSAKPGIQQVTITYDASRAPSFRNQIANSTAVWNSAVSNVKLAEGGNATFDYREGNDPRGSYAYTDGHGSGYIFLDYAQNQQYDSDRVVAHETGHVLGLPDHYQGPCSELMSGGGPGPSCTNDRPDANERARVEQLWANGVADVVFEKAAFK</sequence>
<evidence type="ECO:0000256" key="6">
    <source>
        <dbReference type="ARBA" id="ARBA00019129"/>
    </source>
</evidence>
<feature type="compositionally biased region" description="Low complexity" evidence="15">
    <location>
        <begin position="34"/>
        <end position="53"/>
    </location>
</feature>
<evidence type="ECO:0000256" key="5">
    <source>
        <dbReference type="ARBA" id="ARBA00012325"/>
    </source>
</evidence>
<evidence type="ECO:0000313" key="17">
    <source>
        <dbReference type="Proteomes" id="UP001518976"/>
    </source>
</evidence>
<dbReference type="InterPro" id="IPR000013">
    <property type="entry name" value="Peptidase_M7"/>
</dbReference>
<comment type="caution">
    <text evidence="16">The sequence shown here is derived from an EMBL/GenBank/DDBJ whole genome shotgun (WGS) entry which is preliminary data.</text>
</comment>
<name>A0ABS3X3G6_9ACTN</name>
<keyword evidence="13" id="KW-1015">Disulfide bond</keyword>
<keyword evidence="12 14" id="KW-0482">Metalloprotease</keyword>
<evidence type="ECO:0000313" key="16">
    <source>
        <dbReference type="EMBL" id="MBO8189917.1"/>
    </source>
</evidence>
<evidence type="ECO:0000256" key="13">
    <source>
        <dbReference type="ARBA" id="ARBA00023157"/>
    </source>
</evidence>
<comment type="similarity">
    <text evidence="4 14">Belongs to the peptidase M7 family.</text>
</comment>
<gene>
    <name evidence="16" type="primary">snpA</name>
    <name evidence="16" type="ORF">JW592_31380</name>
</gene>
<proteinExistence type="inferred from homology"/>
<reference evidence="16 17" key="1">
    <citation type="submission" date="2021-02" db="EMBL/GenBank/DDBJ databases">
        <title>Streptomyces spirodelae sp. nov., isolated from duckweed.</title>
        <authorList>
            <person name="Saimee Y."/>
            <person name="Duangmal K."/>
        </authorList>
    </citation>
    <scope>NUCLEOTIDE SEQUENCE [LARGE SCALE GENOMIC DNA]</scope>
    <source>
        <strain evidence="16 17">DW4-2</strain>
    </source>
</reference>
<dbReference type="PROSITE" id="PS51318">
    <property type="entry name" value="TAT"/>
    <property type="match status" value="1"/>
</dbReference>
<dbReference type="Gene3D" id="3.40.390.10">
    <property type="entry name" value="Collagenase (Catalytic Domain)"/>
    <property type="match status" value="1"/>
</dbReference>
<comment type="catalytic activity">
    <reaction evidence="1 14">
        <text>Hydrolyzes proteins with a preference for Tyr or Phe in the P1' position. Has no action on amino-acid p-nitroanilides.</text>
        <dbReference type="EC" id="3.4.24.77"/>
    </reaction>
</comment>
<dbReference type="RefSeq" id="WP_209268675.1">
    <property type="nucleotide sequence ID" value="NZ_JAFFZN010000046.1"/>
</dbReference>
<evidence type="ECO:0000256" key="11">
    <source>
        <dbReference type="ARBA" id="ARBA00022833"/>
    </source>
</evidence>
<evidence type="ECO:0000256" key="3">
    <source>
        <dbReference type="ARBA" id="ARBA00004613"/>
    </source>
</evidence>
<keyword evidence="11 14" id="KW-0862">Zinc</keyword>
<protein>
    <recommendedName>
        <fullName evidence="6 14">Extracellular small neutral protease</fullName>
        <ecNumber evidence="5 14">3.4.24.77</ecNumber>
    </recommendedName>
</protein>
<evidence type="ECO:0000256" key="7">
    <source>
        <dbReference type="ARBA" id="ARBA00022525"/>
    </source>
</evidence>
<evidence type="ECO:0000256" key="9">
    <source>
        <dbReference type="ARBA" id="ARBA00022723"/>
    </source>
</evidence>
<comment type="cofactor">
    <cofactor evidence="2 14">
        <name>Zn(2+)</name>
        <dbReference type="ChEBI" id="CHEBI:29105"/>
    </cofactor>
</comment>
<dbReference type="InterPro" id="IPR024079">
    <property type="entry name" value="MetalloPept_cat_dom_sf"/>
</dbReference>
<feature type="signal peptide" evidence="14">
    <location>
        <begin position="1"/>
        <end position="29"/>
    </location>
</feature>
<dbReference type="InterPro" id="IPR006311">
    <property type="entry name" value="TAT_signal"/>
</dbReference>
<dbReference type="SUPFAM" id="SSF55486">
    <property type="entry name" value="Metalloproteases ('zincins'), catalytic domain"/>
    <property type="match status" value="1"/>
</dbReference>
<evidence type="ECO:0000256" key="4">
    <source>
        <dbReference type="ARBA" id="ARBA00006571"/>
    </source>
</evidence>
<keyword evidence="9 14" id="KW-0479">Metal-binding</keyword>
<keyword evidence="14" id="KW-0732">Signal</keyword>
<evidence type="ECO:0000256" key="10">
    <source>
        <dbReference type="ARBA" id="ARBA00022801"/>
    </source>
</evidence>
<dbReference type="EC" id="3.4.24.77" evidence="5 14"/>